<organism evidence="2 3">
    <name type="scientific">Candidatus Nitrosoglobus terrae</name>
    <dbReference type="NCBI Taxonomy" id="1630141"/>
    <lineage>
        <taxon>Bacteria</taxon>
        <taxon>Pseudomonadati</taxon>
        <taxon>Pseudomonadota</taxon>
        <taxon>Gammaproteobacteria</taxon>
        <taxon>Chromatiales</taxon>
        <taxon>Chromatiaceae</taxon>
        <taxon>Candidatus Nitrosoglobus</taxon>
    </lineage>
</organism>
<dbReference type="PANTHER" id="PTHR42912">
    <property type="entry name" value="METHYLTRANSFERASE"/>
    <property type="match status" value="1"/>
</dbReference>
<protein>
    <submittedName>
        <fullName evidence="2">Hypothetical conserved protein</fullName>
    </submittedName>
</protein>
<evidence type="ECO:0000259" key="1">
    <source>
        <dbReference type="Pfam" id="PF13649"/>
    </source>
</evidence>
<proteinExistence type="predicted"/>
<dbReference type="KEGG" id="ntt:TAO_0168"/>
<dbReference type="InterPro" id="IPR050508">
    <property type="entry name" value="Methyltransf_Superfamily"/>
</dbReference>
<dbReference type="Pfam" id="PF13649">
    <property type="entry name" value="Methyltransf_25"/>
    <property type="match status" value="1"/>
</dbReference>
<keyword evidence="3" id="KW-1185">Reference proteome</keyword>
<reference evidence="2 3" key="1">
    <citation type="journal article" date="2017" name="ISME J.">
        <title>An acid-tolerant ammonia-oxidizing ?-proteobacterium from soil.</title>
        <authorList>
            <person name="Hayatsu M."/>
            <person name="Tago K."/>
            <person name="Uchiyama I."/>
            <person name="Toyoda A."/>
            <person name="Wang Y."/>
            <person name="Shimomura Y."/>
            <person name="Okubo T."/>
            <person name="Kurisu F."/>
            <person name="Hirono Y."/>
            <person name="Nonaka K."/>
            <person name="Akiyama H."/>
            <person name="Itoh T."/>
            <person name="Takami H."/>
        </authorList>
    </citation>
    <scope>NUCLEOTIDE SEQUENCE [LARGE SCALE GENOMIC DNA]</scope>
    <source>
        <strain evidence="2 3">TAO100</strain>
    </source>
</reference>
<dbReference type="Gene3D" id="3.40.50.150">
    <property type="entry name" value="Vaccinia Virus protein VP39"/>
    <property type="match status" value="1"/>
</dbReference>
<gene>
    <name evidence="2" type="ORF">TAO_0168</name>
</gene>
<evidence type="ECO:0000313" key="3">
    <source>
        <dbReference type="Proteomes" id="UP000243679"/>
    </source>
</evidence>
<dbReference type="GO" id="GO:0008757">
    <property type="term" value="F:S-adenosylmethionine-dependent methyltransferase activity"/>
    <property type="evidence" value="ECO:0007669"/>
    <property type="project" value="InterPro"/>
</dbReference>
<dbReference type="RefSeq" id="WP_096526191.1">
    <property type="nucleotide sequence ID" value="NZ_AP014836.1"/>
</dbReference>
<evidence type="ECO:0000313" key="2">
    <source>
        <dbReference type="EMBL" id="BAW79538.1"/>
    </source>
</evidence>
<feature type="domain" description="Methyltransferase" evidence="1">
    <location>
        <begin position="56"/>
        <end position="150"/>
    </location>
</feature>
<dbReference type="Proteomes" id="UP000243679">
    <property type="component" value="Chromosome"/>
</dbReference>
<sequence length="310" mass="35194">MAFDSYSHFWDQQASTTDGAIAAVDGSANESIVQLTGQWSANLVRAALTLKGSERVLELGCGVGRIGRELAPYCGYWQGVDISHNMLKVAQARLAGQTNTGFCQLHRTSLEMLENESFDRAYSIAVFCHLDKEDLFLYLKELYRVLNPHGLIYVETWNLAHPVGWKRWELEVNHWARSDHRQRKDVARNQFCTPDEFNLYLQGAGFKTLACYTDSPWIQAIATKSALESEQESIKIVLRAKEHKIAYSPLFSTLFDRLLDVVSGLTHPKEYLAFLDAQEASEENSMYRRYLLALWSSKEDLWGATVINGV</sequence>
<dbReference type="EMBL" id="AP014836">
    <property type="protein sequence ID" value="BAW79538.1"/>
    <property type="molecule type" value="Genomic_DNA"/>
</dbReference>
<dbReference type="InterPro" id="IPR041698">
    <property type="entry name" value="Methyltransf_25"/>
</dbReference>
<dbReference type="InterPro" id="IPR029063">
    <property type="entry name" value="SAM-dependent_MTases_sf"/>
</dbReference>
<dbReference type="OrthoDB" id="323463at2"/>
<dbReference type="AlphaFoldDB" id="A0A1Q2SK93"/>
<accession>A0A1Q2SK93</accession>
<dbReference type="CDD" id="cd02440">
    <property type="entry name" value="AdoMet_MTases"/>
    <property type="match status" value="1"/>
</dbReference>
<name>A0A1Q2SK93_9GAMM</name>
<dbReference type="SUPFAM" id="SSF53335">
    <property type="entry name" value="S-adenosyl-L-methionine-dependent methyltransferases"/>
    <property type="match status" value="1"/>
</dbReference>